<evidence type="ECO:0000313" key="2">
    <source>
        <dbReference type="Proteomes" id="UP000286908"/>
    </source>
</evidence>
<accession>A0A433ZTH8</accession>
<dbReference type="OrthoDB" id="8851633at2"/>
<organism evidence="1 2">
    <name type="scientific">Morganella morganii</name>
    <name type="common">Proteus morganii</name>
    <dbReference type="NCBI Taxonomy" id="582"/>
    <lineage>
        <taxon>Bacteria</taxon>
        <taxon>Pseudomonadati</taxon>
        <taxon>Pseudomonadota</taxon>
        <taxon>Gammaproteobacteria</taxon>
        <taxon>Enterobacterales</taxon>
        <taxon>Morganellaceae</taxon>
        <taxon>Morganella</taxon>
    </lineage>
</organism>
<comment type="caution">
    <text evidence="1">The sequence shown here is derived from an EMBL/GenBank/DDBJ whole genome shotgun (WGS) entry which is preliminary data.</text>
</comment>
<gene>
    <name evidence="1" type="ORF">CKG00_02535</name>
</gene>
<proteinExistence type="predicted"/>
<name>A0A433ZTH8_MORMO</name>
<sequence length="273" mass="31600">MNTPLLYSIIRYTPYAETEEFANVGVVICSPKTGEFAFDLAKTNDARIQHFFKDDSIFNVVKPIIECELITASKITKNLNSPEKIRDFFFNITEPKESVFRYSTARVLMAKNINAELERLFYQFVRQIGCTKERREEVLAGELKRRLQQHDELKNAFKRLELGGDLTKFNMPLVASVEDEVLCAIKPLVFAQSDPSKMLEHCDKWVARIKRAVSENVLKFSNVLMTIDHNHKLKPHEIKAIDEIKLTFDRNKITHIDFNKNDLIIDFAKSKLA</sequence>
<dbReference type="AlphaFoldDB" id="A0A433ZTH8"/>
<reference evidence="1 2" key="1">
    <citation type="submission" date="2017-08" db="EMBL/GenBank/DDBJ databases">
        <title>Draft genome sequence of pheromone producing symbiont Morganella morganii, of the female New Zealand grass grub Costelytra giveni.</title>
        <authorList>
            <person name="Laugraud A."/>
            <person name="Young S.D."/>
            <person name="Hurst M.H."/>
        </authorList>
    </citation>
    <scope>NUCLEOTIDE SEQUENCE [LARGE SCALE GENOMIC DNA]</scope>
    <source>
        <strain evidence="1 2">MMsCG</strain>
    </source>
</reference>
<dbReference type="EMBL" id="NRQY01000001">
    <property type="protein sequence ID" value="RUT65399.1"/>
    <property type="molecule type" value="Genomic_DNA"/>
</dbReference>
<evidence type="ECO:0000313" key="1">
    <source>
        <dbReference type="EMBL" id="RUT65399.1"/>
    </source>
</evidence>
<protein>
    <recommendedName>
        <fullName evidence="3">DUF3037 domain-containing protein</fullName>
    </recommendedName>
</protein>
<dbReference type="Proteomes" id="UP000286908">
    <property type="component" value="Unassembled WGS sequence"/>
</dbReference>
<evidence type="ECO:0008006" key="3">
    <source>
        <dbReference type="Google" id="ProtNLM"/>
    </source>
</evidence>
<dbReference type="InterPro" id="IPR021398">
    <property type="entry name" value="DUF3037"/>
</dbReference>
<dbReference type="Pfam" id="PF11236">
    <property type="entry name" value="DUF3037"/>
    <property type="match status" value="1"/>
</dbReference>